<keyword evidence="3" id="KW-1185">Reference proteome</keyword>
<feature type="transmembrane region" description="Helical" evidence="1">
    <location>
        <begin position="85"/>
        <end position="107"/>
    </location>
</feature>
<feature type="transmembrane region" description="Helical" evidence="1">
    <location>
        <begin position="59"/>
        <end position="79"/>
    </location>
</feature>
<dbReference type="EMBL" id="KE504125">
    <property type="protein sequence ID" value="EPT04765.1"/>
    <property type="molecule type" value="Genomic_DNA"/>
</dbReference>
<dbReference type="Proteomes" id="UP000015241">
    <property type="component" value="Unassembled WGS sequence"/>
</dbReference>
<organism evidence="2 3">
    <name type="scientific">Fomitopsis schrenkii</name>
    <name type="common">Brown rot fungus</name>
    <dbReference type="NCBI Taxonomy" id="2126942"/>
    <lineage>
        <taxon>Eukaryota</taxon>
        <taxon>Fungi</taxon>
        <taxon>Dikarya</taxon>
        <taxon>Basidiomycota</taxon>
        <taxon>Agaricomycotina</taxon>
        <taxon>Agaricomycetes</taxon>
        <taxon>Polyporales</taxon>
        <taxon>Fomitopsis</taxon>
    </lineage>
</organism>
<dbReference type="OrthoDB" id="2794147at2759"/>
<proteinExistence type="predicted"/>
<keyword evidence="1" id="KW-1133">Transmembrane helix</keyword>
<accession>S8G3C1</accession>
<dbReference type="HOGENOM" id="CLU_1570693_0_0_1"/>
<sequence>MTRALDSRSLYGSRVCAIVGDLIVMVLTWYKTSESGHRLQVFCLRHLIRGRSGPTLADLLVRDGFLCFLVLLILNVVQMVTARQIAYGVIEVFVTAMMSTLVSRLLINLNEMFNKDVRIVPFSHVGTPISPSTAPSETEDVATIMFASLNTDQYLGSDVEGCPTRVLGTQ</sequence>
<keyword evidence="1" id="KW-0812">Transmembrane</keyword>
<reference evidence="2 3" key="1">
    <citation type="journal article" date="2012" name="Science">
        <title>The Paleozoic origin of enzymatic lignin decomposition reconstructed from 31 fungal genomes.</title>
        <authorList>
            <person name="Floudas D."/>
            <person name="Binder M."/>
            <person name="Riley R."/>
            <person name="Barry K."/>
            <person name="Blanchette R.A."/>
            <person name="Henrissat B."/>
            <person name="Martinez A.T."/>
            <person name="Otillar R."/>
            <person name="Spatafora J.W."/>
            <person name="Yadav J.S."/>
            <person name="Aerts A."/>
            <person name="Benoit I."/>
            <person name="Boyd A."/>
            <person name="Carlson A."/>
            <person name="Copeland A."/>
            <person name="Coutinho P.M."/>
            <person name="de Vries R.P."/>
            <person name="Ferreira P."/>
            <person name="Findley K."/>
            <person name="Foster B."/>
            <person name="Gaskell J."/>
            <person name="Glotzer D."/>
            <person name="Gorecki P."/>
            <person name="Heitman J."/>
            <person name="Hesse C."/>
            <person name="Hori C."/>
            <person name="Igarashi K."/>
            <person name="Jurgens J.A."/>
            <person name="Kallen N."/>
            <person name="Kersten P."/>
            <person name="Kohler A."/>
            <person name="Kuees U."/>
            <person name="Kumar T.K.A."/>
            <person name="Kuo A."/>
            <person name="LaButti K."/>
            <person name="Larrondo L.F."/>
            <person name="Lindquist E."/>
            <person name="Ling A."/>
            <person name="Lombard V."/>
            <person name="Lucas S."/>
            <person name="Lundell T."/>
            <person name="Martin R."/>
            <person name="McLaughlin D.J."/>
            <person name="Morgenstern I."/>
            <person name="Morin E."/>
            <person name="Murat C."/>
            <person name="Nagy L.G."/>
            <person name="Nolan M."/>
            <person name="Ohm R.A."/>
            <person name="Patyshakuliyeva A."/>
            <person name="Rokas A."/>
            <person name="Ruiz-Duenas F.J."/>
            <person name="Sabat G."/>
            <person name="Salamov A."/>
            <person name="Samejima M."/>
            <person name="Schmutz J."/>
            <person name="Slot J.C."/>
            <person name="St John F."/>
            <person name="Stenlid J."/>
            <person name="Sun H."/>
            <person name="Sun S."/>
            <person name="Syed K."/>
            <person name="Tsang A."/>
            <person name="Wiebenga A."/>
            <person name="Young D."/>
            <person name="Pisabarro A."/>
            <person name="Eastwood D.C."/>
            <person name="Martin F."/>
            <person name="Cullen D."/>
            <person name="Grigoriev I.V."/>
            <person name="Hibbett D.S."/>
        </authorList>
    </citation>
    <scope>NUCLEOTIDE SEQUENCE</scope>
    <source>
        <strain evidence="3">FP-58527</strain>
    </source>
</reference>
<dbReference type="InParanoid" id="S8G3C1"/>
<evidence type="ECO:0000313" key="2">
    <source>
        <dbReference type="EMBL" id="EPT04765.1"/>
    </source>
</evidence>
<protein>
    <submittedName>
        <fullName evidence="2">Uncharacterized protein</fullName>
    </submittedName>
</protein>
<name>S8G3C1_FOMSC</name>
<gene>
    <name evidence="2" type="ORF">FOMPIDRAFT_1021625</name>
</gene>
<evidence type="ECO:0000256" key="1">
    <source>
        <dbReference type="SAM" id="Phobius"/>
    </source>
</evidence>
<dbReference type="AlphaFoldDB" id="S8G3C1"/>
<keyword evidence="1" id="KW-0472">Membrane</keyword>
<evidence type="ECO:0000313" key="3">
    <source>
        <dbReference type="Proteomes" id="UP000015241"/>
    </source>
</evidence>